<keyword evidence="3" id="KW-1185">Reference proteome</keyword>
<keyword evidence="1" id="KW-0812">Transmembrane</keyword>
<organism evidence="2 3">
    <name type="scientific">Natronobacterium texcoconense</name>
    <dbReference type="NCBI Taxonomy" id="1095778"/>
    <lineage>
        <taxon>Archaea</taxon>
        <taxon>Methanobacteriati</taxon>
        <taxon>Methanobacteriota</taxon>
        <taxon>Stenosarchaea group</taxon>
        <taxon>Halobacteria</taxon>
        <taxon>Halobacteriales</taxon>
        <taxon>Natrialbaceae</taxon>
        <taxon>Natronobacterium</taxon>
    </lineage>
</organism>
<proteinExistence type="predicted"/>
<name>A0A1H1HUN4_NATTX</name>
<evidence type="ECO:0000313" key="3">
    <source>
        <dbReference type="Proteomes" id="UP000198848"/>
    </source>
</evidence>
<keyword evidence="1" id="KW-1133">Transmembrane helix</keyword>
<reference evidence="3" key="1">
    <citation type="submission" date="2016-10" db="EMBL/GenBank/DDBJ databases">
        <authorList>
            <person name="Varghese N."/>
            <person name="Submissions S."/>
        </authorList>
    </citation>
    <scope>NUCLEOTIDE SEQUENCE [LARGE SCALE GENOMIC DNA]</scope>
    <source>
        <strain evidence="3">DSM 24767</strain>
    </source>
</reference>
<dbReference type="AlphaFoldDB" id="A0A1H1HUN4"/>
<dbReference type="EMBL" id="FNLC01000003">
    <property type="protein sequence ID" value="SDR29140.1"/>
    <property type="molecule type" value="Genomic_DNA"/>
</dbReference>
<feature type="transmembrane region" description="Helical" evidence="1">
    <location>
        <begin position="6"/>
        <end position="28"/>
    </location>
</feature>
<evidence type="ECO:0000313" key="2">
    <source>
        <dbReference type="EMBL" id="SDR29140.1"/>
    </source>
</evidence>
<accession>A0A1H1HUN4</accession>
<protein>
    <submittedName>
        <fullName evidence="2">Uncharacterized protein</fullName>
    </submittedName>
</protein>
<evidence type="ECO:0000256" key="1">
    <source>
        <dbReference type="SAM" id="Phobius"/>
    </source>
</evidence>
<sequence length="37" mass="4262">MIETIGIALLVLVAGIMLFLPSLAMRWWQSRDRDESE</sequence>
<keyword evidence="1" id="KW-0472">Membrane</keyword>
<gene>
    <name evidence="2" type="ORF">SAMN04489842_3064</name>
</gene>
<dbReference type="Proteomes" id="UP000198848">
    <property type="component" value="Unassembled WGS sequence"/>
</dbReference>